<comment type="caution">
    <text evidence="1">The sequence shown here is derived from an EMBL/GenBank/DDBJ whole genome shotgun (WGS) entry which is preliminary data.</text>
</comment>
<dbReference type="AlphaFoldDB" id="A0A080MC38"/>
<evidence type="ECO:0000313" key="2">
    <source>
        <dbReference type="Proteomes" id="UP000021315"/>
    </source>
</evidence>
<evidence type="ECO:0000313" key="1">
    <source>
        <dbReference type="EMBL" id="KFB78511.1"/>
    </source>
</evidence>
<dbReference type="Proteomes" id="UP000021315">
    <property type="component" value="Unassembled WGS sequence"/>
</dbReference>
<protein>
    <submittedName>
        <fullName evidence="1">Uncharacterized protein</fullName>
    </submittedName>
</protein>
<sequence length="64" mass="7199">MLKVPGRDGRLLFWPDQALSTAGMLVRVVTELAPLVELTRWRFDWISLARLHCPGHVPCDASSL</sequence>
<gene>
    <name evidence="1" type="ORF">AW06_000124</name>
</gene>
<reference evidence="1" key="1">
    <citation type="submission" date="2014-02" db="EMBL/GenBank/DDBJ databases">
        <title>Expanding our view of genomic diversity in Candidatus Accumulibacter clades.</title>
        <authorList>
            <person name="Skennerton C.T."/>
            <person name="Barr J.J."/>
            <person name="Slater F.R."/>
            <person name="Bond P.L."/>
            <person name="Tyson G.W."/>
        </authorList>
    </citation>
    <scope>NUCLEOTIDE SEQUENCE [LARGE SCALE GENOMIC DNA]</scope>
</reference>
<accession>A0A080MC38</accession>
<proteinExistence type="predicted"/>
<organism evidence="1 2">
    <name type="scientific">Candidatus Accumulibacter cognatus</name>
    <dbReference type="NCBI Taxonomy" id="2954383"/>
    <lineage>
        <taxon>Bacteria</taxon>
        <taxon>Pseudomonadati</taxon>
        <taxon>Pseudomonadota</taxon>
        <taxon>Betaproteobacteria</taxon>
        <taxon>Candidatus Accumulibacter</taxon>
    </lineage>
</organism>
<dbReference type="STRING" id="1453999.AW06_000124"/>
<keyword evidence="2" id="KW-1185">Reference proteome</keyword>
<name>A0A080MC38_9PROT</name>
<dbReference type="EMBL" id="JDST02000003">
    <property type="protein sequence ID" value="KFB78511.1"/>
    <property type="molecule type" value="Genomic_DNA"/>
</dbReference>